<dbReference type="InterPro" id="IPR008971">
    <property type="entry name" value="HSP40/DnaJ_pept-bd"/>
</dbReference>
<dbReference type="GO" id="GO:0005524">
    <property type="term" value="F:ATP binding"/>
    <property type="evidence" value="ECO:0007669"/>
    <property type="project" value="InterPro"/>
</dbReference>
<evidence type="ECO:0000256" key="8">
    <source>
        <dbReference type="ARBA" id="ARBA00023186"/>
    </source>
</evidence>
<sequence>MTDYYAVLGVARDASPEEIKKAYRKLARELHPDVAGEESADRFKEVSHAYEVLSNAQKREQYDMGVDPSQPGGGAAGFGFQDIFESFFGGGRPQGPVPRVRRGDDALKEIVVELRDAVFGANREIKVQTAVLCDTCNGSCCAPGTSPQTCTTCQGRGTVNRMARSILGQVMTSAPCAVCHGHGTVIPSPCVECGGQGRVRSVRAITVEIPAGVETGNRVRLRGQGEVGPGGGPSGDLYLEIRVRADDTFTRNGDDLHCTVSLPMTAAALGTMIEIETFDGLQSLDIPPGTQPDEVLTLDGLGVGRLQASGRGDLNVHVEVEIAEDLTPEQTELLQQLASLRGEERPAARMHSTSRGVFSRLREKLAGRP</sequence>
<dbReference type="Gene3D" id="2.10.230.10">
    <property type="entry name" value="Heat shock protein DnaJ, cysteine-rich domain"/>
    <property type="match status" value="1"/>
</dbReference>
<dbReference type="InterPro" id="IPR018253">
    <property type="entry name" value="DnaJ_domain_CS"/>
</dbReference>
<comment type="cofactor">
    <cofactor evidence="11">
        <name>Zn(2+)</name>
        <dbReference type="ChEBI" id="CHEBI:29105"/>
    </cofactor>
    <text evidence="11">Binds 2 Zn(2+) ions per monomer.</text>
</comment>
<dbReference type="InterPro" id="IPR002939">
    <property type="entry name" value="DnaJ_C"/>
</dbReference>
<keyword evidence="5 11" id="KW-0863">Zinc-finger</keyword>
<feature type="binding site" evidence="11">
    <location>
        <position position="133"/>
    </location>
    <ligand>
        <name>Zn(2+)</name>
        <dbReference type="ChEBI" id="CHEBI:29105"/>
        <label>1</label>
    </ligand>
</feature>
<feature type="domain" description="J" evidence="13">
    <location>
        <begin position="3"/>
        <end position="66"/>
    </location>
</feature>
<dbReference type="GO" id="GO:0009408">
    <property type="term" value="P:response to heat"/>
    <property type="evidence" value="ECO:0007669"/>
    <property type="project" value="InterPro"/>
</dbReference>
<dbReference type="FunFam" id="2.10.230.10:FF:000002">
    <property type="entry name" value="Molecular chaperone DnaJ"/>
    <property type="match status" value="1"/>
</dbReference>
<keyword evidence="7 11" id="KW-0346">Stress response</keyword>
<dbReference type="PANTHER" id="PTHR43096:SF48">
    <property type="entry name" value="CHAPERONE PROTEIN DNAJ"/>
    <property type="match status" value="1"/>
</dbReference>
<dbReference type="InterPro" id="IPR036410">
    <property type="entry name" value="HSP_DnaJ_Cys-rich_dom_sf"/>
</dbReference>
<dbReference type="PROSITE" id="PS51188">
    <property type="entry name" value="ZF_CR"/>
    <property type="match status" value="1"/>
</dbReference>
<dbReference type="InterPro" id="IPR036869">
    <property type="entry name" value="J_dom_sf"/>
</dbReference>
<dbReference type="SMART" id="SM00271">
    <property type="entry name" value="DnaJ"/>
    <property type="match status" value="1"/>
</dbReference>
<dbReference type="CDD" id="cd06257">
    <property type="entry name" value="DnaJ"/>
    <property type="match status" value="1"/>
</dbReference>
<comment type="subunit">
    <text evidence="11">Homodimer.</text>
</comment>
<comment type="caution">
    <text evidence="11">Lacks conserved residue(s) required for the propagation of feature annotation.</text>
</comment>
<comment type="subcellular location">
    <subcellularLocation>
        <location evidence="11">Cytoplasm</location>
    </subcellularLocation>
</comment>
<dbReference type="PRINTS" id="PR00625">
    <property type="entry name" value="JDOMAIN"/>
</dbReference>
<dbReference type="SUPFAM" id="SSF57938">
    <property type="entry name" value="DnaJ/Hsp40 cysteine-rich domain"/>
    <property type="match status" value="1"/>
</dbReference>
<dbReference type="OrthoDB" id="9779889at2"/>
<proteinExistence type="inferred from homology"/>
<evidence type="ECO:0000256" key="2">
    <source>
        <dbReference type="ARBA" id="ARBA00022705"/>
    </source>
</evidence>
<dbReference type="PANTHER" id="PTHR43096">
    <property type="entry name" value="DNAJ HOMOLOG 1, MITOCHONDRIAL-RELATED"/>
    <property type="match status" value="1"/>
</dbReference>
<feature type="zinc finger region" description="CR-type" evidence="12">
    <location>
        <begin position="120"/>
        <end position="202"/>
    </location>
</feature>
<comment type="domain">
    <text evidence="11">The J domain is necessary and sufficient to stimulate DnaK ATPase activity. Zinc center 1 plays an important role in the autonomous, DnaK-independent chaperone activity of DnaJ. Zinc center 2 is essential for interaction with DnaK and for DnaJ activity.</text>
</comment>
<dbReference type="FunFam" id="2.60.260.20:FF:000005">
    <property type="entry name" value="Chaperone protein dnaJ 1, mitochondrial"/>
    <property type="match status" value="1"/>
</dbReference>
<evidence type="ECO:0000256" key="10">
    <source>
        <dbReference type="ARBA" id="ARBA00067609"/>
    </source>
</evidence>
<dbReference type="Pfam" id="PF01556">
    <property type="entry name" value="DnaJ_C"/>
    <property type="match status" value="1"/>
</dbReference>
<dbReference type="AlphaFoldDB" id="A0A542ZV32"/>
<evidence type="ECO:0000313" key="15">
    <source>
        <dbReference type="EMBL" id="TQL64171.1"/>
    </source>
</evidence>
<evidence type="ECO:0000256" key="4">
    <source>
        <dbReference type="ARBA" id="ARBA00022737"/>
    </source>
</evidence>
<dbReference type="Gene3D" id="2.60.260.20">
    <property type="entry name" value="Urease metallochaperone UreE, N-terminal domain"/>
    <property type="match status" value="2"/>
</dbReference>
<evidence type="ECO:0000256" key="9">
    <source>
        <dbReference type="ARBA" id="ARBA00061004"/>
    </source>
</evidence>
<dbReference type="PROSITE" id="PS50076">
    <property type="entry name" value="DNAJ_2"/>
    <property type="match status" value="1"/>
</dbReference>
<keyword evidence="8 11" id="KW-0143">Chaperone</keyword>
<feature type="binding site" evidence="11">
    <location>
        <position position="150"/>
    </location>
    <ligand>
        <name>Zn(2+)</name>
        <dbReference type="ChEBI" id="CHEBI:29105"/>
        <label>2</label>
    </ligand>
</feature>
<feature type="binding site" evidence="11">
    <location>
        <position position="190"/>
    </location>
    <ligand>
        <name>Zn(2+)</name>
        <dbReference type="ChEBI" id="CHEBI:29105"/>
        <label>1</label>
    </ligand>
</feature>
<dbReference type="GO" id="GO:0051082">
    <property type="term" value="F:unfolded protein binding"/>
    <property type="evidence" value="ECO:0007669"/>
    <property type="project" value="UniProtKB-UniRule"/>
</dbReference>
<dbReference type="Pfam" id="PF00684">
    <property type="entry name" value="DnaJ_CXXCXGXG"/>
    <property type="match status" value="1"/>
</dbReference>
<dbReference type="GO" id="GO:0031072">
    <property type="term" value="F:heat shock protein binding"/>
    <property type="evidence" value="ECO:0007669"/>
    <property type="project" value="InterPro"/>
</dbReference>
<dbReference type="GO" id="GO:0005737">
    <property type="term" value="C:cytoplasm"/>
    <property type="evidence" value="ECO:0007669"/>
    <property type="project" value="UniProtKB-SubCell"/>
</dbReference>
<evidence type="ECO:0000256" key="11">
    <source>
        <dbReference type="HAMAP-Rule" id="MF_01152"/>
    </source>
</evidence>
<dbReference type="SUPFAM" id="SSF49493">
    <property type="entry name" value="HSP40/DnaJ peptide-binding domain"/>
    <property type="match status" value="2"/>
</dbReference>
<dbReference type="SUPFAM" id="SSF46565">
    <property type="entry name" value="Chaperone J-domain"/>
    <property type="match status" value="1"/>
</dbReference>
<dbReference type="CDD" id="cd10747">
    <property type="entry name" value="DnaJ_C"/>
    <property type="match status" value="1"/>
</dbReference>
<evidence type="ECO:0000256" key="3">
    <source>
        <dbReference type="ARBA" id="ARBA00022723"/>
    </source>
</evidence>
<dbReference type="Proteomes" id="UP000315389">
    <property type="component" value="Unassembled WGS sequence"/>
</dbReference>
<protein>
    <recommendedName>
        <fullName evidence="10 11">Chaperone protein DnaJ</fullName>
    </recommendedName>
</protein>
<accession>A0A542ZV32</accession>
<dbReference type="InterPro" id="IPR001623">
    <property type="entry name" value="DnaJ_domain"/>
</dbReference>
<evidence type="ECO:0000256" key="1">
    <source>
        <dbReference type="ARBA" id="ARBA00022490"/>
    </source>
</evidence>
<gene>
    <name evidence="11" type="primary">dnaJ</name>
    <name evidence="15" type="ORF">FB461_0662</name>
</gene>
<evidence type="ECO:0000313" key="16">
    <source>
        <dbReference type="Proteomes" id="UP000315389"/>
    </source>
</evidence>
<dbReference type="GO" id="GO:0008270">
    <property type="term" value="F:zinc ion binding"/>
    <property type="evidence" value="ECO:0007669"/>
    <property type="project" value="UniProtKB-UniRule"/>
</dbReference>
<dbReference type="GO" id="GO:0006260">
    <property type="term" value="P:DNA replication"/>
    <property type="evidence" value="ECO:0007669"/>
    <property type="project" value="UniProtKB-KW"/>
</dbReference>
<feature type="binding site" evidence="11">
    <location>
        <position position="153"/>
    </location>
    <ligand>
        <name>Zn(2+)</name>
        <dbReference type="ChEBI" id="CHEBI:29105"/>
        <label>2</label>
    </ligand>
</feature>
<dbReference type="CDD" id="cd10719">
    <property type="entry name" value="DnaJ_zf"/>
    <property type="match status" value="1"/>
</dbReference>
<dbReference type="InterPro" id="IPR012724">
    <property type="entry name" value="DnaJ"/>
</dbReference>
<comment type="caution">
    <text evidence="15">The sequence shown here is derived from an EMBL/GenBank/DDBJ whole genome shotgun (WGS) entry which is preliminary data.</text>
</comment>
<evidence type="ECO:0000256" key="12">
    <source>
        <dbReference type="PROSITE-ProRule" id="PRU00546"/>
    </source>
</evidence>
<dbReference type="InterPro" id="IPR001305">
    <property type="entry name" value="HSP_DnaJ_Cys-rich_dom"/>
</dbReference>
<evidence type="ECO:0000256" key="6">
    <source>
        <dbReference type="ARBA" id="ARBA00022833"/>
    </source>
</evidence>
<evidence type="ECO:0000259" key="13">
    <source>
        <dbReference type="PROSITE" id="PS50076"/>
    </source>
</evidence>
<comment type="function">
    <text evidence="11">Participates actively in the response to hyperosmotic and heat shock by preventing the aggregation of stress-denatured proteins and by disaggregating proteins, also in an autonomous, DnaK-independent fashion. Unfolded proteins bind initially to DnaJ; upon interaction with the DnaJ-bound protein, DnaK hydrolyzes its bound ATP, resulting in the formation of a stable complex. GrpE releases ADP from DnaK; ATP binding to DnaK triggers the release of the substrate protein, thus completing the reaction cycle. Several rounds of ATP-dependent interactions between DnaJ, DnaK and GrpE are required for fully efficient folding. Also involved, together with DnaK and GrpE, in the DNA replication of plasmids through activation of initiation proteins.</text>
</comment>
<evidence type="ECO:0000259" key="14">
    <source>
        <dbReference type="PROSITE" id="PS51188"/>
    </source>
</evidence>
<name>A0A542ZV32_RARFA</name>
<evidence type="ECO:0000256" key="5">
    <source>
        <dbReference type="ARBA" id="ARBA00022771"/>
    </source>
</evidence>
<evidence type="ECO:0000256" key="7">
    <source>
        <dbReference type="ARBA" id="ARBA00023016"/>
    </source>
</evidence>
<keyword evidence="6 11" id="KW-0862">Zinc</keyword>
<reference evidence="15 16" key="1">
    <citation type="submission" date="2019-06" db="EMBL/GenBank/DDBJ databases">
        <title>Sequencing the genomes of 1000 actinobacteria strains.</title>
        <authorList>
            <person name="Klenk H.-P."/>
        </authorList>
    </citation>
    <scope>NUCLEOTIDE SEQUENCE [LARGE SCALE GENOMIC DNA]</scope>
    <source>
        <strain evidence="15 16">DSM 4813</strain>
    </source>
</reference>
<keyword evidence="3 11" id="KW-0479">Metal-binding</keyword>
<feature type="binding site" evidence="11">
    <location>
        <position position="176"/>
    </location>
    <ligand>
        <name>Zn(2+)</name>
        <dbReference type="ChEBI" id="CHEBI:29105"/>
        <label>2</label>
    </ligand>
</feature>
<feature type="binding site" evidence="11">
    <location>
        <position position="179"/>
    </location>
    <ligand>
        <name>Zn(2+)</name>
        <dbReference type="ChEBI" id="CHEBI:29105"/>
        <label>2</label>
    </ligand>
</feature>
<dbReference type="Pfam" id="PF00226">
    <property type="entry name" value="DnaJ"/>
    <property type="match status" value="1"/>
</dbReference>
<feature type="binding site" evidence="11">
    <location>
        <position position="136"/>
    </location>
    <ligand>
        <name>Zn(2+)</name>
        <dbReference type="ChEBI" id="CHEBI:29105"/>
        <label>1</label>
    </ligand>
</feature>
<keyword evidence="1 11" id="KW-0963">Cytoplasm</keyword>
<dbReference type="RefSeq" id="WP_142118922.1">
    <property type="nucleotide sequence ID" value="NZ_BAAASV010000003.1"/>
</dbReference>
<dbReference type="NCBIfam" id="NF008035">
    <property type="entry name" value="PRK10767.1"/>
    <property type="match status" value="1"/>
</dbReference>
<dbReference type="HAMAP" id="MF_01152">
    <property type="entry name" value="DnaJ"/>
    <property type="match status" value="1"/>
</dbReference>
<feature type="binding site" evidence="11">
    <location>
        <position position="193"/>
    </location>
    <ligand>
        <name>Zn(2+)</name>
        <dbReference type="ChEBI" id="CHEBI:29105"/>
        <label>1</label>
    </ligand>
</feature>
<keyword evidence="4 11" id="KW-0677">Repeat</keyword>
<keyword evidence="16" id="KW-1185">Reference proteome</keyword>
<dbReference type="Gene3D" id="1.10.287.110">
    <property type="entry name" value="DnaJ domain"/>
    <property type="match status" value="1"/>
</dbReference>
<dbReference type="EMBL" id="VFOS01000001">
    <property type="protein sequence ID" value="TQL64171.1"/>
    <property type="molecule type" value="Genomic_DNA"/>
</dbReference>
<dbReference type="GO" id="GO:0042026">
    <property type="term" value="P:protein refolding"/>
    <property type="evidence" value="ECO:0007669"/>
    <property type="project" value="TreeGrafter"/>
</dbReference>
<feature type="domain" description="CR-type" evidence="14">
    <location>
        <begin position="120"/>
        <end position="202"/>
    </location>
</feature>
<keyword evidence="2 11" id="KW-0235">DNA replication</keyword>
<comment type="similarity">
    <text evidence="9 11">Belongs to the DnaJ family.</text>
</comment>
<dbReference type="PROSITE" id="PS00636">
    <property type="entry name" value="DNAJ_1"/>
    <property type="match status" value="1"/>
</dbReference>
<organism evidence="15 16">
    <name type="scientific">Rarobacter faecitabidus</name>
    <dbReference type="NCBI Taxonomy" id="13243"/>
    <lineage>
        <taxon>Bacteria</taxon>
        <taxon>Bacillati</taxon>
        <taxon>Actinomycetota</taxon>
        <taxon>Actinomycetes</taxon>
        <taxon>Micrococcales</taxon>
        <taxon>Rarobacteraceae</taxon>
        <taxon>Rarobacter</taxon>
    </lineage>
</organism>